<gene>
    <name evidence="1" type="ORF">SAMN05444280_13010</name>
</gene>
<reference evidence="1 2" key="1">
    <citation type="submission" date="2016-11" db="EMBL/GenBank/DDBJ databases">
        <authorList>
            <person name="Jaros S."/>
            <person name="Januszkiewicz K."/>
            <person name="Wedrychowicz H."/>
        </authorList>
    </citation>
    <scope>NUCLEOTIDE SEQUENCE [LARGE SCALE GENOMIC DNA]</scope>
    <source>
        <strain evidence="1 2">DSM 27063</strain>
    </source>
</reference>
<evidence type="ECO:0000313" key="2">
    <source>
        <dbReference type="Proteomes" id="UP000184050"/>
    </source>
</evidence>
<dbReference type="EMBL" id="FQZE01000030">
    <property type="protein sequence ID" value="SHJ78230.1"/>
    <property type="molecule type" value="Genomic_DNA"/>
</dbReference>
<organism evidence="1 2">
    <name type="scientific">Tangfeifania diversioriginum</name>
    <dbReference type="NCBI Taxonomy" id="1168035"/>
    <lineage>
        <taxon>Bacteria</taxon>
        <taxon>Pseudomonadati</taxon>
        <taxon>Bacteroidota</taxon>
        <taxon>Bacteroidia</taxon>
        <taxon>Marinilabiliales</taxon>
        <taxon>Prolixibacteraceae</taxon>
        <taxon>Tangfeifania</taxon>
    </lineage>
</organism>
<accession>A0A1M6M4C3</accession>
<dbReference type="AlphaFoldDB" id="A0A1M6M4C3"/>
<name>A0A1M6M4C3_9BACT</name>
<evidence type="ECO:0000313" key="1">
    <source>
        <dbReference type="EMBL" id="SHJ78230.1"/>
    </source>
</evidence>
<dbReference type="Proteomes" id="UP000184050">
    <property type="component" value="Unassembled WGS sequence"/>
</dbReference>
<sequence length="43" mass="5092">MKKQELHKDLTQMLKYSKLGHTIYAPFQIIKFSLNPLNFLSLL</sequence>
<keyword evidence="2" id="KW-1185">Reference proteome</keyword>
<protein>
    <submittedName>
        <fullName evidence="1">Uncharacterized protein</fullName>
    </submittedName>
</protein>
<proteinExistence type="predicted"/>